<evidence type="ECO:0000313" key="3">
    <source>
        <dbReference type="Proteomes" id="UP000244940"/>
    </source>
</evidence>
<protein>
    <recommendedName>
        <fullName evidence="4">Bacteriophage tail tape measure C-terminal domain-containing protein</fullName>
    </recommendedName>
</protein>
<feature type="region of interest" description="Disordered" evidence="1">
    <location>
        <begin position="409"/>
        <end position="471"/>
    </location>
</feature>
<dbReference type="GeneID" id="94367273"/>
<accession>A0A2U2C447</accession>
<dbReference type="RefSeq" id="WP_109535204.1">
    <property type="nucleotide sequence ID" value="NZ_QEYD01000017.1"/>
</dbReference>
<organism evidence="2 3">
    <name type="scientific">Pararhodobacter marinus</name>
    <dbReference type="NCBI Taxonomy" id="2184063"/>
    <lineage>
        <taxon>Bacteria</taxon>
        <taxon>Pseudomonadati</taxon>
        <taxon>Pseudomonadota</taxon>
        <taxon>Alphaproteobacteria</taxon>
        <taxon>Rhodobacterales</taxon>
        <taxon>Paracoccaceae</taxon>
        <taxon>Pararhodobacter</taxon>
    </lineage>
</organism>
<dbReference type="EMBL" id="QEYD01000017">
    <property type="protein sequence ID" value="PWE26643.1"/>
    <property type="molecule type" value="Genomic_DNA"/>
</dbReference>
<dbReference type="OrthoDB" id="7311517at2"/>
<sequence length="729" mass="78003">MSGFVGRLRATLGLDSAEFSNKLRGARQESQGFAASIAQGMRGITGPILGASAALGTLTAGAIIVRNTMRDVAQIGDEARRAGLPVEEFQEWTYVASQARIPVDAMIDGFKEMSLRGDEFAVTGGGAAAEAFERLGFSAEEVARRLQDPSDMMLEIIRRARSLDRAARIRVFDELLGGAGGERFVALIDEGAGAITETMQRARDLGLVLEQNVITRATIVNEKFNELNDRARTFFQTMAVTVFAGGIETSVDALENMFGTLERARAILGDDLFESLTVSPEDVDRIEEARDSLTEIAIAYAEVQNAITDARPELDYFLTALRQSGEIGAEQVLRNLVAELDSLEARWADHTISAEDFRTETERLATRIQALIGDFEDMDGVSLSGLIGRINTLTGAVSRLGERAAEARDALPGANPVRQAESFWDTEEERFSLSRFAPTTSPRPESAPRDIDFDLPPEPSGGGGSSSPEGYAGAVEDIRARTDALLAEAAALAEVAATGQDYGNAAEYAAVRAEMLAEAQAEGREVTPELRAEIDAMAQAYVAAGLRVEELTEALERQREAGERGASALTDVFMAAMDGADAGRAAIARLIMELARMQAMRAFQGLASSGGIFGSLLQALGLGLGKNARGTESWRGGLSLVGEEGPELINLPTGAQVTPALETARFAREAAQGGGAGRMHVSIGFDDTIGGFRASVLSDTGAMMAQGFQQMNKALPDRVREINRHPRRR</sequence>
<evidence type="ECO:0000313" key="2">
    <source>
        <dbReference type="EMBL" id="PWE26643.1"/>
    </source>
</evidence>
<dbReference type="AlphaFoldDB" id="A0A2U2C447"/>
<dbReference type="Proteomes" id="UP000244940">
    <property type="component" value="Unassembled WGS sequence"/>
</dbReference>
<gene>
    <name evidence="2" type="ORF">C4N9_20470</name>
</gene>
<evidence type="ECO:0008006" key="4">
    <source>
        <dbReference type="Google" id="ProtNLM"/>
    </source>
</evidence>
<keyword evidence="3" id="KW-1185">Reference proteome</keyword>
<comment type="caution">
    <text evidence="2">The sequence shown here is derived from an EMBL/GenBank/DDBJ whole genome shotgun (WGS) entry which is preliminary data.</text>
</comment>
<proteinExistence type="predicted"/>
<evidence type="ECO:0000256" key="1">
    <source>
        <dbReference type="SAM" id="MobiDB-lite"/>
    </source>
</evidence>
<name>A0A2U2C447_9RHOB</name>
<reference evidence="2 3" key="1">
    <citation type="submission" date="2018-05" db="EMBL/GenBank/DDBJ databases">
        <title>Pararhodobacter marina sp. nov., isolated from deep-sea water of the Indian Ocean.</title>
        <authorList>
            <person name="Lai Q.Sr."/>
            <person name="Liu X."/>
            <person name="Shao Z."/>
        </authorList>
    </citation>
    <scope>NUCLEOTIDE SEQUENCE [LARGE SCALE GENOMIC DNA]</scope>
    <source>
        <strain evidence="2 3">CIC4N-9</strain>
    </source>
</reference>